<protein>
    <submittedName>
        <fullName evidence="1">Uncharacterized protein</fullName>
    </submittedName>
</protein>
<gene>
    <name evidence="1" type="ORF">LEP1GSC036_0193</name>
</gene>
<accession>A0A828Z4X9</accession>
<dbReference type="Proteomes" id="UP000001338">
    <property type="component" value="Unassembled WGS sequence"/>
</dbReference>
<comment type="caution">
    <text evidence="1">The sequence shown here is derived from an EMBL/GenBank/DDBJ whole genome shotgun (WGS) entry which is preliminary data.</text>
</comment>
<proteinExistence type="predicted"/>
<name>A0A828Z4X9_9LEPT</name>
<reference evidence="1 2" key="1">
    <citation type="submission" date="2012-10" db="EMBL/GenBank/DDBJ databases">
        <authorList>
            <person name="Harkins D.M."/>
            <person name="Durkin A.S."/>
            <person name="Brinkac L.M."/>
            <person name="Haft D.H."/>
            <person name="Selengut J.D."/>
            <person name="Sanka R."/>
            <person name="DePew J."/>
            <person name="Purushe J."/>
            <person name="Whelen A.C."/>
            <person name="Vinetz J.M."/>
            <person name="Sutton G.G."/>
            <person name="Nierman W.C."/>
            <person name="Fouts D.E."/>
        </authorList>
    </citation>
    <scope>NUCLEOTIDE SEQUENCE [LARGE SCALE GENOMIC DNA]</scope>
    <source>
        <strain evidence="1 2">2006001853</strain>
    </source>
</reference>
<dbReference type="AlphaFoldDB" id="A0A828Z4X9"/>
<dbReference type="EMBL" id="AFLV02000020">
    <property type="protein sequence ID" value="EKR65384.1"/>
    <property type="molecule type" value="Genomic_DNA"/>
</dbReference>
<organism evidence="1 2">
    <name type="scientific">Leptospira weilii str. 2006001853</name>
    <dbReference type="NCBI Taxonomy" id="1001589"/>
    <lineage>
        <taxon>Bacteria</taxon>
        <taxon>Pseudomonadati</taxon>
        <taxon>Spirochaetota</taxon>
        <taxon>Spirochaetia</taxon>
        <taxon>Leptospirales</taxon>
        <taxon>Leptospiraceae</taxon>
        <taxon>Leptospira</taxon>
    </lineage>
</organism>
<sequence length="38" mass="4592">MELYPMETCLVLLHQTRARFKITEKFQSLEEYIERSAS</sequence>
<evidence type="ECO:0000313" key="1">
    <source>
        <dbReference type="EMBL" id="EKR65384.1"/>
    </source>
</evidence>
<evidence type="ECO:0000313" key="2">
    <source>
        <dbReference type="Proteomes" id="UP000001338"/>
    </source>
</evidence>